<comment type="function">
    <text evidence="6">Part of the ABC transporter complex HmuTUV involved in hemin import. Responsible for energy coupling to the transport system.</text>
</comment>
<evidence type="ECO:0000259" key="7">
    <source>
        <dbReference type="PROSITE" id="PS50893"/>
    </source>
</evidence>
<dbReference type="SUPFAM" id="SSF52540">
    <property type="entry name" value="P-loop containing nucleoside triphosphate hydrolases"/>
    <property type="match status" value="1"/>
</dbReference>
<keyword evidence="3" id="KW-0547">Nucleotide-binding</keyword>
<dbReference type="OrthoDB" id="9810077at2"/>
<dbReference type="GO" id="GO:0005524">
    <property type="term" value="F:ATP binding"/>
    <property type="evidence" value="ECO:0007669"/>
    <property type="project" value="UniProtKB-KW"/>
</dbReference>
<dbReference type="SMART" id="SM00382">
    <property type="entry name" value="AAA"/>
    <property type="match status" value="1"/>
</dbReference>
<dbReference type="Pfam" id="PF00005">
    <property type="entry name" value="ABC_tran"/>
    <property type="match status" value="1"/>
</dbReference>
<dbReference type="RefSeq" id="WP_067558278.1">
    <property type="nucleotide sequence ID" value="NZ_LPXN01000133.1"/>
</dbReference>
<dbReference type="STRING" id="580166.AUP43_11915"/>
<evidence type="ECO:0000256" key="2">
    <source>
        <dbReference type="ARBA" id="ARBA00022448"/>
    </source>
</evidence>
<comment type="similarity">
    <text evidence="1">Belongs to the ABC transporter superfamily.</text>
</comment>
<name>A0A154VUC6_9PROT</name>
<dbReference type="PROSITE" id="PS00211">
    <property type="entry name" value="ABC_TRANSPORTER_1"/>
    <property type="match status" value="1"/>
</dbReference>
<proteinExistence type="inferred from homology"/>
<evidence type="ECO:0000313" key="8">
    <source>
        <dbReference type="EMBL" id="KZD04904.1"/>
    </source>
</evidence>
<dbReference type="GO" id="GO:0016887">
    <property type="term" value="F:ATP hydrolysis activity"/>
    <property type="evidence" value="ECO:0007669"/>
    <property type="project" value="InterPro"/>
</dbReference>
<dbReference type="InterPro" id="IPR003439">
    <property type="entry name" value="ABC_transporter-like_ATP-bd"/>
</dbReference>
<keyword evidence="5" id="KW-1278">Translocase</keyword>
<evidence type="ECO:0000256" key="6">
    <source>
        <dbReference type="ARBA" id="ARBA00037066"/>
    </source>
</evidence>
<dbReference type="InterPro" id="IPR027417">
    <property type="entry name" value="P-loop_NTPase"/>
</dbReference>
<accession>A0A154VUC6</accession>
<evidence type="ECO:0000256" key="5">
    <source>
        <dbReference type="ARBA" id="ARBA00022967"/>
    </source>
</evidence>
<keyword evidence="2" id="KW-0813">Transport</keyword>
<dbReference type="EMBL" id="LPXN01000133">
    <property type="protein sequence ID" value="KZD04904.1"/>
    <property type="molecule type" value="Genomic_DNA"/>
</dbReference>
<dbReference type="FunFam" id="3.40.50.300:FF:000134">
    <property type="entry name" value="Iron-enterobactin ABC transporter ATP-binding protein"/>
    <property type="match status" value="1"/>
</dbReference>
<feature type="domain" description="ABC transporter" evidence="7">
    <location>
        <begin position="5"/>
        <end position="240"/>
    </location>
</feature>
<evidence type="ECO:0000256" key="4">
    <source>
        <dbReference type="ARBA" id="ARBA00022840"/>
    </source>
</evidence>
<organism evidence="8 9">
    <name type="scientific">Oceanibaculum pacificum</name>
    <dbReference type="NCBI Taxonomy" id="580166"/>
    <lineage>
        <taxon>Bacteria</taxon>
        <taxon>Pseudomonadati</taxon>
        <taxon>Pseudomonadota</taxon>
        <taxon>Alphaproteobacteria</taxon>
        <taxon>Rhodospirillales</taxon>
        <taxon>Oceanibaculaceae</taxon>
        <taxon>Oceanibaculum</taxon>
    </lineage>
</organism>
<sequence length="258" mass="27034">MSALLQASGLVLALDGRPVVRHADLALHPGDFVGLLGPNGAGKTTLLRALAGLLPPAAGTVVLDGRPVGDLPEARRARRLAYLPQGAECHWPLAVEALVALGRLPHRAPWASLAPADLATIEAAMRFTEVLDLAGRPVTQLSGGERARVLLARALAVDPAILLADEPVAGLDPGHQLDVMRLLGRRAEAGGAVLVVLHDLTLAARFCRRLVLMQEGRILADGPPAEVLTPDSLRLLYGIDAHIAVEADGLMVVPKGRV</sequence>
<dbReference type="InterPro" id="IPR003593">
    <property type="entry name" value="AAA+_ATPase"/>
</dbReference>
<evidence type="ECO:0000313" key="9">
    <source>
        <dbReference type="Proteomes" id="UP000076400"/>
    </source>
</evidence>
<gene>
    <name evidence="8" type="ORF">AUP43_11915</name>
</gene>
<dbReference type="Gene3D" id="3.40.50.300">
    <property type="entry name" value="P-loop containing nucleotide triphosphate hydrolases"/>
    <property type="match status" value="1"/>
</dbReference>
<dbReference type="PANTHER" id="PTHR42794:SF1">
    <property type="entry name" value="HEMIN IMPORT ATP-BINDING PROTEIN HMUV"/>
    <property type="match status" value="1"/>
</dbReference>
<dbReference type="CDD" id="cd03214">
    <property type="entry name" value="ABC_Iron-Siderophores_B12_Hemin"/>
    <property type="match status" value="1"/>
</dbReference>
<reference evidence="8 9" key="1">
    <citation type="submission" date="2015-12" db="EMBL/GenBank/DDBJ databases">
        <title>Genome sequence of Oceanibaculum pacificum MCCC 1A02656.</title>
        <authorList>
            <person name="Lu L."/>
            <person name="Lai Q."/>
            <person name="Shao Z."/>
            <person name="Qian P."/>
        </authorList>
    </citation>
    <scope>NUCLEOTIDE SEQUENCE [LARGE SCALE GENOMIC DNA]</scope>
    <source>
        <strain evidence="8 9">MCCC 1A02656</strain>
    </source>
</reference>
<keyword evidence="9" id="KW-1185">Reference proteome</keyword>
<dbReference type="PROSITE" id="PS50893">
    <property type="entry name" value="ABC_TRANSPORTER_2"/>
    <property type="match status" value="1"/>
</dbReference>
<protein>
    <submittedName>
        <fullName evidence="8">ABC transporter</fullName>
    </submittedName>
</protein>
<keyword evidence="4" id="KW-0067">ATP-binding</keyword>
<comment type="caution">
    <text evidence="8">The sequence shown here is derived from an EMBL/GenBank/DDBJ whole genome shotgun (WGS) entry which is preliminary data.</text>
</comment>
<dbReference type="InterPro" id="IPR017871">
    <property type="entry name" value="ABC_transporter-like_CS"/>
</dbReference>
<dbReference type="AlphaFoldDB" id="A0A154VUC6"/>
<dbReference type="PANTHER" id="PTHR42794">
    <property type="entry name" value="HEMIN IMPORT ATP-BINDING PROTEIN HMUV"/>
    <property type="match status" value="1"/>
</dbReference>
<evidence type="ECO:0000256" key="1">
    <source>
        <dbReference type="ARBA" id="ARBA00005417"/>
    </source>
</evidence>
<evidence type="ECO:0000256" key="3">
    <source>
        <dbReference type="ARBA" id="ARBA00022741"/>
    </source>
</evidence>
<dbReference type="Proteomes" id="UP000076400">
    <property type="component" value="Unassembled WGS sequence"/>
</dbReference>